<gene>
    <name evidence="1" type="ORF">EVAR_18675_1</name>
</gene>
<protein>
    <submittedName>
        <fullName evidence="1">Uncharacterized protein</fullName>
    </submittedName>
</protein>
<dbReference type="AlphaFoldDB" id="A0A4C1U7Y1"/>
<dbReference type="Proteomes" id="UP000299102">
    <property type="component" value="Unassembled WGS sequence"/>
</dbReference>
<evidence type="ECO:0000313" key="2">
    <source>
        <dbReference type="Proteomes" id="UP000299102"/>
    </source>
</evidence>
<reference evidence="1 2" key="1">
    <citation type="journal article" date="2019" name="Commun. Biol.">
        <title>The bagworm genome reveals a unique fibroin gene that provides high tensile strength.</title>
        <authorList>
            <person name="Kono N."/>
            <person name="Nakamura H."/>
            <person name="Ohtoshi R."/>
            <person name="Tomita M."/>
            <person name="Numata K."/>
            <person name="Arakawa K."/>
        </authorList>
    </citation>
    <scope>NUCLEOTIDE SEQUENCE [LARGE SCALE GENOMIC DNA]</scope>
</reference>
<accession>A0A4C1U7Y1</accession>
<sequence length="88" mass="10633">MALQLRRSRKRFHSVNNITDSAKRQSDFLRTEAATFRWVKKERWRPSRRQTKGYRRIKGVRELRFDCKSILSGALHRFINKLNAIIYP</sequence>
<keyword evidence="2" id="KW-1185">Reference proteome</keyword>
<evidence type="ECO:0000313" key="1">
    <source>
        <dbReference type="EMBL" id="GBP22034.1"/>
    </source>
</evidence>
<proteinExistence type="predicted"/>
<name>A0A4C1U7Y1_EUMVA</name>
<dbReference type="EMBL" id="BGZK01000135">
    <property type="protein sequence ID" value="GBP22034.1"/>
    <property type="molecule type" value="Genomic_DNA"/>
</dbReference>
<comment type="caution">
    <text evidence="1">The sequence shown here is derived from an EMBL/GenBank/DDBJ whole genome shotgun (WGS) entry which is preliminary data.</text>
</comment>
<organism evidence="1 2">
    <name type="scientific">Eumeta variegata</name>
    <name type="common">Bagworm moth</name>
    <name type="synonym">Eumeta japonica</name>
    <dbReference type="NCBI Taxonomy" id="151549"/>
    <lineage>
        <taxon>Eukaryota</taxon>
        <taxon>Metazoa</taxon>
        <taxon>Ecdysozoa</taxon>
        <taxon>Arthropoda</taxon>
        <taxon>Hexapoda</taxon>
        <taxon>Insecta</taxon>
        <taxon>Pterygota</taxon>
        <taxon>Neoptera</taxon>
        <taxon>Endopterygota</taxon>
        <taxon>Lepidoptera</taxon>
        <taxon>Glossata</taxon>
        <taxon>Ditrysia</taxon>
        <taxon>Tineoidea</taxon>
        <taxon>Psychidae</taxon>
        <taxon>Oiketicinae</taxon>
        <taxon>Eumeta</taxon>
    </lineage>
</organism>